<name>A0A1B1Y4R9_9FLAO</name>
<proteinExistence type="predicted"/>
<dbReference type="NCBIfam" id="TIGR04390">
    <property type="entry name" value="OMP_YaiO_dom"/>
    <property type="match status" value="1"/>
</dbReference>
<dbReference type="OrthoDB" id="742239at2"/>
<dbReference type="InterPro" id="IPR019734">
    <property type="entry name" value="TPR_rpt"/>
</dbReference>
<feature type="signal peptide" evidence="4">
    <location>
        <begin position="1"/>
        <end position="26"/>
    </location>
</feature>
<dbReference type="Proteomes" id="UP000092967">
    <property type="component" value="Chromosome"/>
</dbReference>
<dbReference type="PANTHER" id="PTHR44943:SF8">
    <property type="entry name" value="TPR REPEAT-CONTAINING PROTEIN MJ0263"/>
    <property type="match status" value="1"/>
</dbReference>
<protein>
    <recommendedName>
        <fullName evidence="5">YaiO beta-barrel domain-containing protein</fullName>
    </recommendedName>
</protein>
<dbReference type="EMBL" id="CP014224">
    <property type="protein sequence ID" value="ANW95781.1"/>
    <property type="molecule type" value="Genomic_DNA"/>
</dbReference>
<feature type="domain" description="YaiO beta-barrel" evidence="5">
    <location>
        <begin position="183"/>
        <end position="356"/>
    </location>
</feature>
<accession>A0A1B1Y4R9</accession>
<keyword evidence="2 3" id="KW-0802">TPR repeat</keyword>
<keyword evidence="4" id="KW-0732">Signal</keyword>
<dbReference type="PANTHER" id="PTHR44943">
    <property type="entry name" value="CELLULOSE SYNTHASE OPERON PROTEIN C"/>
    <property type="match status" value="1"/>
</dbReference>
<dbReference type="InterPro" id="IPR030887">
    <property type="entry name" value="Beta-barrel_YaiO"/>
</dbReference>
<evidence type="ECO:0000256" key="1">
    <source>
        <dbReference type="ARBA" id="ARBA00022737"/>
    </source>
</evidence>
<evidence type="ECO:0000256" key="2">
    <source>
        <dbReference type="ARBA" id="ARBA00022803"/>
    </source>
</evidence>
<gene>
    <name evidence="6" type="ORF">AXE80_05570</name>
</gene>
<feature type="chain" id="PRO_5008532428" description="YaiO beta-barrel domain-containing protein" evidence="4">
    <location>
        <begin position="27"/>
        <end position="420"/>
    </location>
</feature>
<organism evidence="6 7">
    <name type="scientific">Wenyingzhuangia fucanilytica</name>
    <dbReference type="NCBI Taxonomy" id="1790137"/>
    <lineage>
        <taxon>Bacteria</taxon>
        <taxon>Pseudomonadati</taxon>
        <taxon>Bacteroidota</taxon>
        <taxon>Flavobacteriia</taxon>
        <taxon>Flavobacteriales</taxon>
        <taxon>Flavobacteriaceae</taxon>
        <taxon>Wenyingzhuangia</taxon>
    </lineage>
</organism>
<dbReference type="SMART" id="SM00028">
    <property type="entry name" value="TPR"/>
    <property type="match status" value="3"/>
</dbReference>
<reference evidence="6 7" key="1">
    <citation type="submission" date="2016-02" db="EMBL/GenBank/DDBJ databases">
        <authorList>
            <person name="Wen L."/>
            <person name="He K."/>
            <person name="Yang H."/>
        </authorList>
    </citation>
    <scope>NUCLEOTIDE SEQUENCE [LARGE SCALE GENOMIC DNA]</scope>
    <source>
        <strain evidence="6 7">CZ1127</strain>
    </source>
</reference>
<dbReference type="STRING" id="1790137.AXE80_05570"/>
<sequence length="420" mass="48515">MRHNCMTFKKVTLFLIFICCCQFGFAQDFSSDELFLQARTAAFDEDNYPKAIQLSKQALEKSPDYADIRIFLGRIYTWSDKVEDARKEFKRVLAKSPDNEEASVAYANLEFWNNNSREALKVINSGLSHHPNSIDLLLYKARLLNDIKKWPEAEEVVESILEKDDKNEKARAMLIKIKDNSFKRQVGVSYEYVYFDDGFNGRDPWQLASVDFSTQTPIGSVIARVNYANRFLTNGFQYEIDAYPSFTENFRAYMNVGYSNASIFPNYRVGLSLYHDLPKSFEIEAGFRYLNFSSDTWIYTASVGKYYKSFWFNFRTYLTPSESDLSKSISFSTRYYYSGTDDYIGIRVGTGLSPDDSSNANTIGNSGNNLSASNINLNYRKTIKKLNVITLSFGFENQEYRLDTRGNQIDFGVTYSRRFR</sequence>
<evidence type="ECO:0000313" key="7">
    <source>
        <dbReference type="Proteomes" id="UP000092967"/>
    </source>
</evidence>
<dbReference type="InterPro" id="IPR051685">
    <property type="entry name" value="Ycf3/AcsC/BcsC/TPR_MFPF"/>
</dbReference>
<keyword evidence="7" id="KW-1185">Reference proteome</keyword>
<dbReference type="KEGG" id="wfu:AXE80_05570"/>
<feature type="repeat" description="TPR" evidence="3">
    <location>
        <begin position="66"/>
        <end position="99"/>
    </location>
</feature>
<dbReference type="AlphaFoldDB" id="A0A1B1Y4R9"/>
<dbReference type="SUPFAM" id="SSF48452">
    <property type="entry name" value="TPR-like"/>
    <property type="match status" value="1"/>
</dbReference>
<dbReference type="Pfam" id="PF14559">
    <property type="entry name" value="TPR_19"/>
    <property type="match status" value="1"/>
</dbReference>
<dbReference type="RefSeq" id="WP_083194589.1">
    <property type="nucleotide sequence ID" value="NZ_CP014224.1"/>
</dbReference>
<keyword evidence="1" id="KW-0677">Repeat</keyword>
<dbReference type="Gene3D" id="1.25.40.10">
    <property type="entry name" value="Tetratricopeptide repeat domain"/>
    <property type="match status" value="1"/>
</dbReference>
<evidence type="ECO:0000313" key="6">
    <source>
        <dbReference type="EMBL" id="ANW95781.1"/>
    </source>
</evidence>
<dbReference type="Pfam" id="PF19413">
    <property type="entry name" value="YaiO"/>
    <property type="match status" value="1"/>
</dbReference>
<evidence type="ECO:0000259" key="5">
    <source>
        <dbReference type="Pfam" id="PF19413"/>
    </source>
</evidence>
<dbReference type="InterPro" id="IPR011990">
    <property type="entry name" value="TPR-like_helical_dom_sf"/>
</dbReference>
<evidence type="ECO:0000256" key="3">
    <source>
        <dbReference type="PROSITE-ProRule" id="PRU00339"/>
    </source>
</evidence>
<dbReference type="PROSITE" id="PS50005">
    <property type="entry name" value="TPR"/>
    <property type="match status" value="1"/>
</dbReference>
<evidence type="ECO:0000256" key="4">
    <source>
        <dbReference type="SAM" id="SignalP"/>
    </source>
</evidence>